<protein>
    <recommendedName>
        <fullName evidence="17">DNA polymerase IV</fullName>
        <shortName evidence="17">Pol IV</shortName>
        <ecNumber evidence="17">2.7.7.7</ecNumber>
    </recommendedName>
</protein>
<dbReference type="FunFam" id="3.40.1170.60:FF:000001">
    <property type="entry name" value="DNA polymerase IV"/>
    <property type="match status" value="1"/>
</dbReference>
<evidence type="ECO:0000256" key="9">
    <source>
        <dbReference type="ARBA" id="ARBA00022723"/>
    </source>
</evidence>
<dbReference type="HAMAP" id="MF_01113">
    <property type="entry name" value="DNApol_IV"/>
    <property type="match status" value="1"/>
</dbReference>
<dbReference type="PROSITE" id="PS50173">
    <property type="entry name" value="UMUC"/>
    <property type="match status" value="1"/>
</dbReference>
<keyword evidence="7 17" id="KW-0548">Nucleotidyltransferase</keyword>
<keyword evidence="13 17" id="KW-0238">DNA-binding</keyword>
<gene>
    <name evidence="17" type="primary">dinB</name>
    <name evidence="20" type="ORF">ER308_00205</name>
</gene>
<evidence type="ECO:0000256" key="18">
    <source>
        <dbReference type="SAM" id="MobiDB-lite"/>
    </source>
</evidence>
<evidence type="ECO:0000256" key="16">
    <source>
        <dbReference type="ARBA" id="ARBA00049244"/>
    </source>
</evidence>
<evidence type="ECO:0000256" key="7">
    <source>
        <dbReference type="ARBA" id="ARBA00022695"/>
    </source>
</evidence>
<dbReference type="GO" id="GO:0003887">
    <property type="term" value="F:DNA-directed DNA polymerase activity"/>
    <property type="evidence" value="ECO:0007669"/>
    <property type="project" value="UniProtKB-UniRule"/>
</dbReference>
<dbReference type="NCBIfam" id="NF002677">
    <property type="entry name" value="PRK02406.1"/>
    <property type="match status" value="1"/>
</dbReference>
<comment type="function">
    <text evidence="15 17">Poorly processive, error-prone DNA polymerase involved in untargeted mutagenesis. Copies undamaged DNA at stalled replication forks, which arise in vivo from mismatched or misaligned primer ends. These misaligned primers can be extended by PolIV. Exhibits no 3'-5' exonuclease (proofreading) activity. May be involved in translesional synthesis, in conjunction with the beta clamp from PolIII.</text>
</comment>
<dbReference type="NCBIfam" id="NF002882">
    <property type="entry name" value="PRK03348.1"/>
    <property type="match status" value="1"/>
</dbReference>
<evidence type="ECO:0000256" key="17">
    <source>
        <dbReference type="HAMAP-Rule" id="MF_01113"/>
    </source>
</evidence>
<feature type="compositionally biased region" description="Basic and acidic residues" evidence="18">
    <location>
        <begin position="402"/>
        <end position="411"/>
    </location>
</feature>
<keyword evidence="10 17" id="KW-0227">DNA damage</keyword>
<dbReference type="NCBIfam" id="NF003015">
    <property type="entry name" value="PRK03858.1"/>
    <property type="match status" value="1"/>
</dbReference>
<feature type="active site" evidence="17">
    <location>
        <position position="109"/>
    </location>
</feature>
<dbReference type="GO" id="GO:0006261">
    <property type="term" value="P:DNA-templated DNA replication"/>
    <property type="evidence" value="ECO:0007669"/>
    <property type="project" value="UniProtKB-UniRule"/>
</dbReference>
<dbReference type="InterPro" id="IPR001126">
    <property type="entry name" value="UmuC"/>
</dbReference>
<dbReference type="Gene3D" id="3.40.1170.60">
    <property type="match status" value="1"/>
</dbReference>
<dbReference type="InterPro" id="IPR053848">
    <property type="entry name" value="IMS_HHH_1"/>
</dbReference>
<dbReference type="PANTHER" id="PTHR11076">
    <property type="entry name" value="DNA REPAIR POLYMERASE UMUC / TRANSFERASE FAMILY MEMBER"/>
    <property type="match status" value="1"/>
</dbReference>
<dbReference type="PANTHER" id="PTHR11076:SF33">
    <property type="entry name" value="DNA POLYMERASE KAPPA"/>
    <property type="match status" value="1"/>
</dbReference>
<dbReference type="OrthoDB" id="9808813at2"/>
<dbReference type="InterPro" id="IPR043128">
    <property type="entry name" value="Rev_trsase/Diguanyl_cyclase"/>
</dbReference>
<keyword evidence="6 17" id="KW-0808">Transferase</keyword>
<dbReference type="EMBL" id="CP036402">
    <property type="protein sequence ID" value="QBI18146.1"/>
    <property type="molecule type" value="Genomic_DNA"/>
</dbReference>
<evidence type="ECO:0000256" key="4">
    <source>
        <dbReference type="ARBA" id="ARBA00022457"/>
    </source>
</evidence>
<evidence type="ECO:0000256" key="5">
    <source>
        <dbReference type="ARBA" id="ARBA00022490"/>
    </source>
</evidence>
<evidence type="ECO:0000256" key="6">
    <source>
        <dbReference type="ARBA" id="ARBA00022679"/>
    </source>
</evidence>
<feature type="site" description="Substrate discrimination" evidence="17">
    <location>
        <position position="19"/>
    </location>
</feature>
<evidence type="ECO:0000256" key="14">
    <source>
        <dbReference type="ARBA" id="ARBA00023204"/>
    </source>
</evidence>
<dbReference type="SUPFAM" id="SSF100879">
    <property type="entry name" value="Lesion bypass DNA polymerase (Y-family), little finger domain"/>
    <property type="match status" value="1"/>
</dbReference>
<feature type="binding site" evidence="17">
    <location>
        <position position="108"/>
    </location>
    <ligand>
        <name>Mg(2+)</name>
        <dbReference type="ChEBI" id="CHEBI:18420"/>
    </ligand>
</feature>
<name>A0A411YAB6_9ACTN</name>
<evidence type="ECO:0000256" key="13">
    <source>
        <dbReference type="ARBA" id="ARBA00023125"/>
    </source>
</evidence>
<dbReference type="Gene3D" id="3.30.70.270">
    <property type="match status" value="1"/>
</dbReference>
<dbReference type="Gene3D" id="1.10.150.20">
    <property type="entry name" value="5' to 3' exonuclease, C-terminal subdomain"/>
    <property type="match status" value="1"/>
</dbReference>
<dbReference type="GO" id="GO:0006281">
    <property type="term" value="P:DNA repair"/>
    <property type="evidence" value="ECO:0007669"/>
    <property type="project" value="UniProtKB-UniRule"/>
</dbReference>
<evidence type="ECO:0000256" key="3">
    <source>
        <dbReference type="ARBA" id="ARBA00011245"/>
    </source>
</evidence>
<dbReference type="Proteomes" id="UP000291469">
    <property type="component" value="Chromosome"/>
</dbReference>
<evidence type="ECO:0000313" key="21">
    <source>
        <dbReference type="Proteomes" id="UP000291469"/>
    </source>
</evidence>
<dbReference type="InterPro" id="IPR043502">
    <property type="entry name" value="DNA/RNA_pol_sf"/>
</dbReference>
<dbReference type="GO" id="GO:0042276">
    <property type="term" value="P:error-prone translesion synthesis"/>
    <property type="evidence" value="ECO:0007669"/>
    <property type="project" value="TreeGrafter"/>
</dbReference>
<dbReference type="Pfam" id="PF11799">
    <property type="entry name" value="IMS_C"/>
    <property type="match status" value="1"/>
</dbReference>
<dbReference type="Pfam" id="PF00817">
    <property type="entry name" value="IMS"/>
    <property type="match status" value="1"/>
</dbReference>
<keyword evidence="12 17" id="KW-0239">DNA-directed DNA polymerase</keyword>
<evidence type="ECO:0000313" key="20">
    <source>
        <dbReference type="EMBL" id="QBI18146.1"/>
    </source>
</evidence>
<comment type="subcellular location">
    <subcellularLocation>
        <location evidence="1 17">Cytoplasm</location>
    </subcellularLocation>
</comment>
<dbReference type="GO" id="GO:0009432">
    <property type="term" value="P:SOS response"/>
    <property type="evidence" value="ECO:0007669"/>
    <property type="project" value="TreeGrafter"/>
</dbReference>
<dbReference type="InterPro" id="IPR036775">
    <property type="entry name" value="DNA_pol_Y-fam_lit_finger_sf"/>
</dbReference>
<evidence type="ECO:0000256" key="1">
    <source>
        <dbReference type="ARBA" id="ARBA00004496"/>
    </source>
</evidence>
<evidence type="ECO:0000256" key="11">
    <source>
        <dbReference type="ARBA" id="ARBA00022842"/>
    </source>
</evidence>
<dbReference type="GO" id="GO:0000287">
    <property type="term" value="F:magnesium ion binding"/>
    <property type="evidence" value="ECO:0007669"/>
    <property type="project" value="UniProtKB-UniRule"/>
</dbReference>
<keyword evidence="14 17" id="KW-0234">DNA repair</keyword>
<dbReference type="AlphaFoldDB" id="A0A411YAB6"/>
<evidence type="ECO:0000259" key="19">
    <source>
        <dbReference type="PROSITE" id="PS50173"/>
    </source>
</evidence>
<dbReference type="KEGG" id="erz:ER308_00205"/>
<dbReference type="GO" id="GO:0003684">
    <property type="term" value="F:damaged DNA binding"/>
    <property type="evidence" value="ECO:0007669"/>
    <property type="project" value="InterPro"/>
</dbReference>
<evidence type="ECO:0000256" key="12">
    <source>
        <dbReference type="ARBA" id="ARBA00022932"/>
    </source>
</evidence>
<comment type="catalytic activity">
    <reaction evidence="16 17">
        <text>DNA(n) + a 2'-deoxyribonucleoside 5'-triphosphate = DNA(n+1) + diphosphate</text>
        <dbReference type="Rhea" id="RHEA:22508"/>
        <dbReference type="Rhea" id="RHEA-COMP:17339"/>
        <dbReference type="Rhea" id="RHEA-COMP:17340"/>
        <dbReference type="ChEBI" id="CHEBI:33019"/>
        <dbReference type="ChEBI" id="CHEBI:61560"/>
        <dbReference type="ChEBI" id="CHEBI:173112"/>
        <dbReference type="EC" id="2.7.7.7"/>
    </reaction>
</comment>
<accession>A0A411YAB6</accession>
<dbReference type="Pfam" id="PF21999">
    <property type="entry name" value="IMS_HHH_1"/>
    <property type="match status" value="1"/>
</dbReference>
<dbReference type="NCBIfam" id="NF002751">
    <property type="entry name" value="PRK02794.1"/>
    <property type="match status" value="1"/>
</dbReference>
<evidence type="ECO:0000256" key="2">
    <source>
        <dbReference type="ARBA" id="ARBA00010945"/>
    </source>
</evidence>
<comment type="cofactor">
    <cofactor evidence="17">
        <name>Mg(2+)</name>
        <dbReference type="ChEBI" id="CHEBI:18420"/>
    </cofactor>
    <text evidence="17">Binds 2 magnesium ions per subunit.</text>
</comment>
<dbReference type="GO" id="GO:0005829">
    <property type="term" value="C:cytosol"/>
    <property type="evidence" value="ECO:0007669"/>
    <property type="project" value="TreeGrafter"/>
</dbReference>
<dbReference type="RefSeq" id="WP_131153144.1">
    <property type="nucleotide sequence ID" value="NZ_CP036402.1"/>
</dbReference>
<dbReference type="InterPro" id="IPR022880">
    <property type="entry name" value="DNApol_IV"/>
</dbReference>
<evidence type="ECO:0000256" key="15">
    <source>
        <dbReference type="ARBA" id="ARBA00025589"/>
    </source>
</evidence>
<keyword evidence="5 17" id="KW-0963">Cytoplasm</keyword>
<feature type="region of interest" description="Disordered" evidence="18">
    <location>
        <begin position="385"/>
        <end position="411"/>
    </location>
</feature>
<evidence type="ECO:0000256" key="8">
    <source>
        <dbReference type="ARBA" id="ARBA00022705"/>
    </source>
</evidence>
<keyword evidence="21" id="KW-1185">Reference proteome</keyword>
<dbReference type="InterPro" id="IPR017961">
    <property type="entry name" value="DNA_pol_Y-fam_little_finger"/>
</dbReference>
<keyword evidence="11 17" id="KW-0460">Magnesium</keyword>
<evidence type="ECO:0000256" key="10">
    <source>
        <dbReference type="ARBA" id="ARBA00022763"/>
    </source>
</evidence>
<feature type="domain" description="UmuC" evidence="19">
    <location>
        <begin position="10"/>
        <end position="190"/>
    </location>
</feature>
<dbReference type="FunFam" id="3.30.1490.100:FF:000004">
    <property type="entry name" value="DNA polymerase IV"/>
    <property type="match status" value="1"/>
</dbReference>
<dbReference type="InterPro" id="IPR050116">
    <property type="entry name" value="DNA_polymerase-Y"/>
</dbReference>
<comment type="similarity">
    <text evidence="2 17">Belongs to the DNA polymerase type-Y family.</text>
</comment>
<sequence>MTGQRPPEPILHLDMDAFYASVEALREPSLAGKPLLIGGTGGRGVVASASYEARVYGIRSAMPMASALRRCPHAIVRPPDFAAYTDVSHRLMELLRSVTPLVEPLSLDEAFLDVGGSVRLFGEPPRIAADLRERIADELQLPASVGVAPNKFLAKLCSEHAKPDGLKHLPVDGVTAFLAGLEVRELWGVGEKTTEQLHRYGLRTVGDIAATEPATLARIVGQAAGAHLSEIARGHDPRTVTPDEAAKGLSAEETFETDVDDPEILRTELLRLAEKVAQRLRGGGVAGRTVTLKLRFANFQTLTRSRTLPTPTDQATVLHREATALLEAQRLERVRVRLVGLGVGNLVDGGAAQQLDLLESDRWETLEHAADDARARFGDTAVTRGALLARDPRAGPGPDEGWPTRDDTRGG</sequence>
<feature type="binding site" evidence="17">
    <location>
        <position position="14"/>
    </location>
    <ligand>
        <name>Mg(2+)</name>
        <dbReference type="ChEBI" id="CHEBI:18420"/>
    </ligand>
</feature>
<dbReference type="SUPFAM" id="SSF56672">
    <property type="entry name" value="DNA/RNA polymerases"/>
    <property type="match status" value="1"/>
</dbReference>
<dbReference type="EC" id="2.7.7.7" evidence="17"/>
<proteinExistence type="inferred from homology"/>
<keyword evidence="8 17" id="KW-0235">DNA replication</keyword>
<reference evidence="20 21" key="1">
    <citation type="submission" date="2019-01" db="EMBL/GenBank/DDBJ databases">
        <title>Egibacter rhizosphaerae EGI 80759T.</title>
        <authorList>
            <person name="Chen D.-D."/>
            <person name="Tian Y."/>
            <person name="Jiao J.-Y."/>
            <person name="Zhang X.-T."/>
            <person name="Zhang Y.-G."/>
            <person name="Zhang Y."/>
            <person name="Xiao M."/>
            <person name="Shu W.-S."/>
            <person name="Li W.-J."/>
        </authorList>
    </citation>
    <scope>NUCLEOTIDE SEQUENCE [LARGE SCALE GENOMIC DNA]</scope>
    <source>
        <strain evidence="20 21">EGI 80759</strain>
    </source>
</reference>
<keyword evidence="4 17" id="KW-0515">Mutator protein</keyword>
<dbReference type="Gene3D" id="3.30.1490.100">
    <property type="entry name" value="DNA polymerase, Y-family, little finger domain"/>
    <property type="match status" value="1"/>
</dbReference>
<dbReference type="CDD" id="cd03586">
    <property type="entry name" value="PolY_Pol_IV_kappa"/>
    <property type="match status" value="1"/>
</dbReference>
<comment type="subunit">
    <text evidence="3 17">Monomer.</text>
</comment>
<organism evidence="20 21">
    <name type="scientific">Egibacter rhizosphaerae</name>
    <dbReference type="NCBI Taxonomy" id="1670831"/>
    <lineage>
        <taxon>Bacteria</taxon>
        <taxon>Bacillati</taxon>
        <taxon>Actinomycetota</taxon>
        <taxon>Nitriliruptoria</taxon>
        <taxon>Egibacterales</taxon>
        <taxon>Egibacteraceae</taxon>
        <taxon>Egibacter</taxon>
    </lineage>
</organism>
<keyword evidence="9 17" id="KW-0479">Metal-binding</keyword>